<dbReference type="InterPro" id="IPR012347">
    <property type="entry name" value="Ferritin-like"/>
</dbReference>
<dbReference type="NCBIfam" id="TIGR02158">
    <property type="entry name" value="PA_CoA_Oxy3"/>
    <property type="match status" value="1"/>
</dbReference>
<dbReference type="InterPro" id="IPR009078">
    <property type="entry name" value="Ferritin-like_SF"/>
</dbReference>
<evidence type="ECO:0000313" key="1">
    <source>
        <dbReference type="EMBL" id="GAA2810024.1"/>
    </source>
</evidence>
<dbReference type="InterPro" id="IPR011882">
    <property type="entry name" value="PaaC"/>
</dbReference>
<evidence type="ECO:0000313" key="2">
    <source>
        <dbReference type="Proteomes" id="UP001500979"/>
    </source>
</evidence>
<gene>
    <name evidence="1" type="primary">paaC_2</name>
    <name evidence="1" type="ORF">GCM10010470_51670</name>
</gene>
<accession>A0ABN3VJS8</accession>
<dbReference type="PANTHER" id="PTHR30458:SF0">
    <property type="entry name" value="1,2-PHENYLACETYL-COA EPOXIDASE, SUBUNIT C"/>
    <property type="match status" value="1"/>
</dbReference>
<dbReference type="SUPFAM" id="SSF47240">
    <property type="entry name" value="Ferritin-like"/>
    <property type="match status" value="1"/>
</dbReference>
<organism evidence="1 2">
    <name type="scientific">Saccharopolyspora taberi</name>
    <dbReference type="NCBI Taxonomy" id="60895"/>
    <lineage>
        <taxon>Bacteria</taxon>
        <taxon>Bacillati</taxon>
        <taxon>Actinomycetota</taxon>
        <taxon>Actinomycetes</taxon>
        <taxon>Pseudonocardiales</taxon>
        <taxon>Pseudonocardiaceae</taxon>
        <taxon>Saccharopolyspora</taxon>
    </lineage>
</organism>
<name>A0ABN3VJS8_9PSEU</name>
<sequence length="283" mass="30613">MHTPDTRTETWVLGAPNSTVDRTVPGGVSTADLATYCLMLGDDALVLSGRLSEWGARVAELEEDVVLGGIALDLLRQARTLLTRAGEVEGAGRDEDRLAYFRDASEFRNVRLAEIACGPGQTGDFAATIARLLVLSTWRLAIYERLVGTRDPVLSDHAARCLGELTAHRDHALQWTIRLGDGTAASREAMAAGLERVWPLTAELFRPHPVELALAEVGCAVDPSTVRDRVATTLDEVLSVARLDRPDPAVFDRSTGPGGRDGVHTGAMEFLLAEMQYLARSAR</sequence>
<dbReference type="InterPro" id="IPR007814">
    <property type="entry name" value="PaaA_PaaC"/>
</dbReference>
<dbReference type="Pfam" id="PF05138">
    <property type="entry name" value="PaaA_PaaC"/>
    <property type="match status" value="1"/>
</dbReference>
<dbReference type="EMBL" id="BAAAUX010000020">
    <property type="protein sequence ID" value="GAA2810024.1"/>
    <property type="molecule type" value="Genomic_DNA"/>
</dbReference>
<reference evidence="1 2" key="1">
    <citation type="journal article" date="2019" name="Int. J. Syst. Evol. Microbiol.">
        <title>The Global Catalogue of Microorganisms (GCM) 10K type strain sequencing project: providing services to taxonomists for standard genome sequencing and annotation.</title>
        <authorList>
            <consortium name="The Broad Institute Genomics Platform"/>
            <consortium name="The Broad Institute Genome Sequencing Center for Infectious Disease"/>
            <person name="Wu L."/>
            <person name="Ma J."/>
        </authorList>
    </citation>
    <scope>NUCLEOTIDE SEQUENCE [LARGE SCALE GENOMIC DNA]</scope>
    <source>
        <strain evidence="1 2">JCM 9383</strain>
    </source>
</reference>
<protein>
    <submittedName>
        <fullName evidence="1">Phenylacetate-CoA oxygenase subunit PaaC</fullName>
    </submittedName>
</protein>
<comment type="caution">
    <text evidence="1">The sequence shown here is derived from an EMBL/GenBank/DDBJ whole genome shotgun (WGS) entry which is preliminary data.</text>
</comment>
<dbReference type="Proteomes" id="UP001500979">
    <property type="component" value="Unassembled WGS sequence"/>
</dbReference>
<dbReference type="InterPro" id="IPR052703">
    <property type="entry name" value="Aromatic_CoA_ox/epox"/>
</dbReference>
<keyword evidence="2" id="KW-1185">Reference proteome</keyword>
<dbReference type="Gene3D" id="1.20.1260.10">
    <property type="match status" value="1"/>
</dbReference>
<dbReference type="RefSeq" id="WP_344683944.1">
    <property type="nucleotide sequence ID" value="NZ_BAAAUX010000020.1"/>
</dbReference>
<proteinExistence type="predicted"/>
<dbReference type="PANTHER" id="PTHR30458">
    <property type="entry name" value="PHENYLACETIC ACID DEGRADATION PROTEIN PAA"/>
    <property type="match status" value="1"/>
</dbReference>